<protein>
    <recommendedName>
        <fullName evidence="2">DUF4211 domain-containing protein</fullName>
    </recommendedName>
</protein>
<feature type="domain" description="DUF4211" evidence="2">
    <location>
        <begin position="1211"/>
        <end position="1289"/>
    </location>
</feature>
<evidence type="ECO:0000313" key="3">
    <source>
        <dbReference type="EMBL" id="CAC5395149.1"/>
    </source>
</evidence>
<feature type="compositionally biased region" description="Polar residues" evidence="1">
    <location>
        <begin position="145"/>
        <end position="165"/>
    </location>
</feature>
<feature type="compositionally biased region" description="Low complexity" evidence="1">
    <location>
        <begin position="653"/>
        <end position="666"/>
    </location>
</feature>
<dbReference type="InterPro" id="IPR025451">
    <property type="entry name" value="DUF4211"/>
</dbReference>
<feature type="compositionally biased region" description="Polar residues" evidence="1">
    <location>
        <begin position="176"/>
        <end position="185"/>
    </location>
</feature>
<gene>
    <name evidence="3" type="ORF">MCOR_29840</name>
</gene>
<dbReference type="Pfam" id="PF13926">
    <property type="entry name" value="DUF4211"/>
    <property type="match status" value="2"/>
</dbReference>
<evidence type="ECO:0000256" key="1">
    <source>
        <dbReference type="SAM" id="MobiDB-lite"/>
    </source>
</evidence>
<feature type="region of interest" description="Disordered" evidence="1">
    <location>
        <begin position="74"/>
        <end position="93"/>
    </location>
</feature>
<accession>A0A6J8CIL9</accession>
<dbReference type="PANTHER" id="PTHR14689">
    <property type="entry name" value="PHORBOL-ESTER_DAG-TYPE DOMAIN-CONTAINING PROTEIN"/>
    <property type="match status" value="1"/>
</dbReference>
<feature type="compositionally biased region" description="Basic residues" evidence="1">
    <location>
        <begin position="927"/>
        <end position="945"/>
    </location>
</feature>
<reference evidence="3 4" key="1">
    <citation type="submission" date="2020-06" db="EMBL/GenBank/DDBJ databases">
        <authorList>
            <person name="Li R."/>
            <person name="Bekaert M."/>
        </authorList>
    </citation>
    <scope>NUCLEOTIDE SEQUENCE [LARGE SCALE GENOMIC DNA]</scope>
    <source>
        <strain evidence="4">wild</strain>
    </source>
</reference>
<feature type="compositionally biased region" description="Basic residues" evidence="1">
    <location>
        <begin position="798"/>
        <end position="829"/>
    </location>
</feature>
<dbReference type="PANTHER" id="PTHR14689:SF0">
    <property type="entry name" value="COILED-COIL DOMAIN-CONTAINING PROTEIN 82"/>
    <property type="match status" value="1"/>
</dbReference>
<feature type="region of interest" description="Disordered" evidence="1">
    <location>
        <begin position="633"/>
        <end position="983"/>
    </location>
</feature>
<feature type="compositionally biased region" description="Basic and acidic residues" evidence="1">
    <location>
        <begin position="166"/>
        <end position="175"/>
    </location>
</feature>
<feature type="region of interest" description="Disordered" evidence="1">
    <location>
        <begin position="35"/>
        <end position="68"/>
    </location>
</feature>
<feature type="compositionally biased region" description="Basic and acidic residues" evidence="1">
    <location>
        <begin position="831"/>
        <end position="842"/>
    </location>
</feature>
<feature type="compositionally biased region" description="Polar residues" evidence="1">
    <location>
        <begin position="729"/>
        <end position="741"/>
    </location>
</feature>
<evidence type="ECO:0000313" key="4">
    <source>
        <dbReference type="Proteomes" id="UP000507470"/>
    </source>
</evidence>
<dbReference type="OrthoDB" id="21499at2759"/>
<keyword evidence="4" id="KW-1185">Reference proteome</keyword>
<proteinExistence type="predicted"/>
<organism evidence="3 4">
    <name type="scientific">Mytilus coruscus</name>
    <name type="common">Sea mussel</name>
    <dbReference type="NCBI Taxonomy" id="42192"/>
    <lineage>
        <taxon>Eukaryota</taxon>
        <taxon>Metazoa</taxon>
        <taxon>Spiralia</taxon>
        <taxon>Lophotrochozoa</taxon>
        <taxon>Mollusca</taxon>
        <taxon>Bivalvia</taxon>
        <taxon>Autobranchia</taxon>
        <taxon>Pteriomorphia</taxon>
        <taxon>Mytilida</taxon>
        <taxon>Mytiloidea</taxon>
        <taxon>Mytilidae</taxon>
        <taxon>Mytilinae</taxon>
        <taxon>Mytilus</taxon>
    </lineage>
</organism>
<dbReference type="Proteomes" id="UP000507470">
    <property type="component" value="Unassembled WGS sequence"/>
</dbReference>
<feature type="domain" description="DUF4211" evidence="2">
    <location>
        <begin position="1088"/>
        <end position="1157"/>
    </location>
</feature>
<feature type="compositionally biased region" description="Basic and acidic residues" evidence="1">
    <location>
        <begin position="872"/>
        <end position="896"/>
    </location>
</feature>
<feature type="compositionally biased region" description="Low complexity" evidence="1">
    <location>
        <begin position="752"/>
        <end position="769"/>
    </location>
</feature>
<name>A0A6J8CIL9_MYTCO</name>
<evidence type="ECO:0000259" key="2">
    <source>
        <dbReference type="Pfam" id="PF13926"/>
    </source>
</evidence>
<sequence length="1375" mass="154705">MDPNQWRNQAYNSLVQGFPTFDPYISTEQTVGDLSPHAHLPGTRPVPGLSGSSTVFTGPFKPTALTPLEGVRQREPDNFGLDLSPPKPLFAQDRNHSWRQPNLAQTSHSLIGNLPTDLSSLGQRFLPPPAHRGISSLHQSTIQEGPTQNNLINSPLSPTFNSQFSERSDTFERNSQHLQQEQSDILNSRREQLLRSSAGNFTYPLPTSQPYLDSVKHEQFEQVRTTVSLSDHRGDNYNQYFSTGSSFRNPEHLSFHGSNSLHQQSFGTDQRIVSTDPQQNTYNSQRILVSEENSNSFTSNRGPVTIQAVADSTTKPKKGRGRKKKETIIEETKSANEKKLVDSFIQQEQQLKVFSQKGGEDNLYKQSQLLMSGNIYGQNYASNNQSLSHFSMQSSQISSSKLPDMSQGQLISHSQNMMGAGYSQSTSKHSTQVHGGYDFAASGTMMENLGQRNINNDTYRNSTIQNENFNPQGIASSRNNFMSSNNQHGFSEGNTPMQNPHGQNRIIDNNQFSYEGAPNQSSFVAQLNSSEFDALEMDQGVYSGNGNLCNLDTFNSYGQNMTQQNYCANPQSNPSSTVDEAALSSLISDNPHVEQQNLRGRLFEGFSDDFSQNKPFIAEPALPPSAVLNPVEEDDEFQHLKKPPVTEKTTNEQVPKVQPQGQVKVDPPQPQKPVEKQPPAKSNKNNAFMDSFLSFIQGKKPETLSSVNTAVTKKPQLPKYIPEPKRPRQTSVEKSSDSAASTPKPDSDNKSDSNSLSNGDTSSMSSSKTKMSDDDEASTGLTGTVKNIDTGDKEHPSIKMRIKLQKTPPKQKRSKTSGKSIVKQKRSRSNRGSDEDHERSSGEEYQVGSSQEEERERTPSPVIPARRTSARKAKEIAQQKKYKDSESDMEEDKVPETYDSDSDPAWTPVADEKKEPAFDGDLGSSQRRGRSRNTKTKPKLKRPSKAAKPIPAKSPRVERVSYPRVPSPEIQSSSEDTDEENSTASQALVMGAFVINKKDLNNFEGFPIWKIEAGKMMRKYELYVEKGEILHRSLSTYSSWLPNMEKNYVSVRTKQIPHTRATIKDSQYIVQVLEEDRPKPKLDSSKETEYEKDPLADMFNVFMQVFLSQAMEPTFLEAIHESDDDFYLKPLKKIDDIISKKLIEINSKVRWMMDFKATENATQNAIKSVHLFGQPYDRTTLKEIPDNTAQQGSVVGKLILNIYTIIYILNDFYLKPLKKIDDIISKKLIEINSKVRWMIDFKKTAEKRPHIREVDRPNLKTLCQATENATQNAIKSVHLFGQPYDRTTLKEIPDNTAQQGSVEYLLGKSASHYIGAYHSLHHFKYNLYKRCLAKVDIVREGNTKLDNAEILDKCLNNRTWVLKIFDDLKNMLEKG</sequence>
<dbReference type="GO" id="GO:0005634">
    <property type="term" value="C:nucleus"/>
    <property type="evidence" value="ECO:0007669"/>
    <property type="project" value="TreeGrafter"/>
</dbReference>
<feature type="region of interest" description="Disordered" evidence="1">
    <location>
        <begin position="145"/>
        <end position="185"/>
    </location>
</feature>
<dbReference type="EMBL" id="CACVKT020005429">
    <property type="protein sequence ID" value="CAC5395149.1"/>
    <property type="molecule type" value="Genomic_DNA"/>
</dbReference>